<dbReference type="PANTHER" id="PTHR22950:SF666">
    <property type="entry name" value="VACUOLAR AMINO ACID TRANSPORTER 4"/>
    <property type="match status" value="1"/>
</dbReference>
<evidence type="ECO:0000256" key="6">
    <source>
        <dbReference type="SAM" id="MobiDB-lite"/>
    </source>
</evidence>
<evidence type="ECO:0000256" key="1">
    <source>
        <dbReference type="ARBA" id="ARBA00004141"/>
    </source>
</evidence>
<feature type="transmembrane region" description="Helical" evidence="7">
    <location>
        <begin position="425"/>
        <end position="448"/>
    </location>
</feature>
<feature type="transmembrane region" description="Helical" evidence="7">
    <location>
        <begin position="590"/>
        <end position="613"/>
    </location>
</feature>
<dbReference type="AlphaFoldDB" id="A0A168QH91"/>
<feature type="transmembrane region" description="Helical" evidence="7">
    <location>
        <begin position="633"/>
        <end position="656"/>
    </location>
</feature>
<evidence type="ECO:0000313" key="9">
    <source>
        <dbReference type="EMBL" id="SAM04704.1"/>
    </source>
</evidence>
<keyword evidence="4 7" id="KW-1133">Transmembrane helix</keyword>
<dbReference type="GO" id="GO:0005774">
    <property type="term" value="C:vacuolar membrane"/>
    <property type="evidence" value="ECO:0007669"/>
    <property type="project" value="TreeGrafter"/>
</dbReference>
<feature type="transmembrane region" description="Helical" evidence="7">
    <location>
        <begin position="468"/>
        <end position="485"/>
    </location>
</feature>
<dbReference type="EMBL" id="LT554414">
    <property type="protein sequence ID" value="SAM04704.1"/>
    <property type="molecule type" value="Genomic_DNA"/>
</dbReference>
<feature type="transmembrane region" description="Helical" evidence="7">
    <location>
        <begin position="677"/>
        <end position="695"/>
    </location>
</feature>
<evidence type="ECO:0000256" key="7">
    <source>
        <dbReference type="SAM" id="Phobius"/>
    </source>
</evidence>
<dbReference type="PANTHER" id="PTHR22950">
    <property type="entry name" value="AMINO ACID TRANSPORTER"/>
    <property type="match status" value="1"/>
</dbReference>
<keyword evidence="3 7" id="KW-0812">Transmembrane</keyword>
<feature type="region of interest" description="Disordered" evidence="6">
    <location>
        <begin position="1"/>
        <end position="109"/>
    </location>
</feature>
<sequence>MPSPLPDNMKHDSTQGNTDASDESPSSHHPSFHESIDPSLDSTLQDRNRATARLASSLIPPNANSDYESPPPSSAIDSECDTSGQDGARGNHVDLRRCSTNHSSIGVGPGLFRPLSTPTYNYDDNTVSADLSEDLIAKLVKRHLAAGSSSSPPASTRSDSPSKKDTLSRIHTNSSSFSSYPNGRHSDNDDPMISSVHQLPGGAITYDVYKWTDDQEWEQCKRQRSQSVHLPRPDLVDPALARLKDPGGFRRHFVVDKAVRQGKEPPYWMTRTFVDFLALYGHFGGEDLSDDDDDDDDDDEAALLEDGSMVRHRRRRYDGGDDDDDETSPLIRRAQENAVRGTATPSKAVFLLLKSFVGTGKSVDWQSGSCSCQKRKFSNGGLFFSTALLTIISVVSLYTFLLLVETRNRVPASFGDIGGILYGKYMRMAVLVAITFSQVGFVCAYMIFVSKNAQSLIETISNCEVRVPLSYLILGQMAIFVPLAMIRKIQKLSAFALIADLFILLGLIYLYYYDFLTLVTQGVGNVEWIINAKSFPMFIGTAVFTYEGVGLGKDTKGKSMHGLTSLSFSLSVLVIPITESMKEPEKFPKVLSYTMLGITTIFLSVGFFSYLAFGDQVQTVILLNLPGTVAVNTVQALYALAICLSIPLQLFPAIRITENALFSKSGKHNPLVKWQKNMFRFMAVLACACVAIVGSGDLDKFVSLVGSLCCVPLCFIFPPLFHFKAIASSWRQKAIDITILVFGVLSMTYTTGITITLWSQSGTEVPISRCLP</sequence>
<name>A0A168QH91_ABSGL</name>
<evidence type="ECO:0000256" key="3">
    <source>
        <dbReference type="ARBA" id="ARBA00022692"/>
    </source>
</evidence>
<feature type="domain" description="Amino acid transporter transmembrane" evidence="8">
    <location>
        <begin position="561"/>
        <end position="755"/>
    </location>
</feature>
<reference evidence="9" key="1">
    <citation type="submission" date="2016-04" db="EMBL/GenBank/DDBJ databases">
        <authorList>
            <person name="Evans L.H."/>
            <person name="Alamgir A."/>
            <person name="Owens N."/>
            <person name="Weber N.D."/>
            <person name="Virtaneva K."/>
            <person name="Barbian K."/>
            <person name="Babar A."/>
            <person name="Rosenke K."/>
        </authorList>
    </citation>
    <scope>NUCLEOTIDE SEQUENCE [LARGE SCALE GENOMIC DNA]</scope>
    <source>
        <strain evidence="9">CBS 101.48</strain>
    </source>
</reference>
<dbReference type="OMA" id="PPGWITH"/>
<keyword evidence="10" id="KW-1185">Reference proteome</keyword>
<feature type="region of interest" description="Disordered" evidence="6">
    <location>
        <begin position="314"/>
        <end position="339"/>
    </location>
</feature>
<evidence type="ECO:0000256" key="2">
    <source>
        <dbReference type="ARBA" id="ARBA00008066"/>
    </source>
</evidence>
<evidence type="ECO:0000259" key="8">
    <source>
        <dbReference type="Pfam" id="PF01490"/>
    </source>
</evidence>
<dbReference type="Proteomes" id="UP000078561">
    <property type="component" value="Unassembled WGS sequence"/>
</dbReference>
<comment type="similarity">
    <text evidence="2">Belongs to the amino acid/polyamine transporter 2 family.</text>
</comment>
<evidence type="ECO:0000313" key="10">
    <source>
        <dbReference type="Proteomes" id="UP000078561"/>
    </source>
</evidence>
<dbReference type="InParanoid" id="A0A168QH91"/>
<dbReference type="STRING" id="4829.A0A168QH91"/>
<organism evidence="9">
    <name type="scientific">Absidia glauca</name>
    <name type="common">Pin mould</name>
    <dbReference type="NCBI Taxonomy" id="4829"/>
    <lineage>
        <taxon>Eukaryota</taxon>
        <taxon>Fungi</taxon>
        <taxon>Fungi incertae sedis</taxon>
        <taxon>Mucoromycota</taxon>
        <taxon>Mucoromycotina</taxon>
        <taxon>Mucoromycetes</taxon>
        <taxon>Mucorales</taxon>
        <taxon>Cunninghamellaceae</taxon>
        <taxon>Absidia</taxon>
    </lineage>
</organism>
<feature type="compositionally biased region" description="Low complexity" evidence="6">
    <location>
        <begin position="145"/>
        <end position="159"/>
    </location>
</feature>
<evidence type="ECO:0000256" key="5">
    <source>
        <dbReference type="ARBA" id="ARBA00023136"/>
    </source>
</evidence>
<feature type="transmembrane region" description="Helical" evidence="7">
    <location>
        <begin position="701"/>
        <end position="723"/>
    </location>
</feature>
<feature type="compositionally biased region" description="Polar residues" evidence="6">
    <location>
        <begin position="169"/>
        <end position="181"/>
    </location>
</feature>
<dbReference type="Pfam" id="PF01490">
    <property type="entry name" value="Aa_trans"/>
    <property type="match status" value="2"/>
</dbReference>
<evidence type="ECO:0000256" key="4">
    <source>
        <dbReference type="ARBA" id="ARBA00022989"/>
    </source>
</evidence>
<dbReference type="InterPro" id="IPR013057">
    <property type="entry name" value="AA_transpt_TM"/>
</dbReference>
<keyword evidence="5 7" id="KW-0472">Membrane</keyword>
<dbReference type="OrthoDB" id="1684102at2759"/>
<feature type="transmembrane region" description="Helical" evidence="7">
    <location>
        <begin position="735"/>
        <end position="758"/>
    </location>
</feature>
<proteinExistence type="inferred from homology"/>
<feature type="transmembrane region" description="Helical" evidence="7">
    <location>
        <begin position="382"/>
        <end position="404"/>
    </location>
</feature>
<feature type="region of interest" description="Disordered" evidence="6">
    <location>
        <begin position="144"/>
        <end position="196"/>
    </location>
</feature>
<feature type="transmembrane region" description="Helical" evidence="7">
    <location>
        <begin position="492"/>
        <end position="512"/>
    </location>
</feature>
<gene>
    <name evidence="9" type="primary">ABSGL_10570.1 scaffold 12026</name>
</gene>
<comment type="subcellular location">
    <subcellularLocation>
        <location evidence="1">Membrane</location>
        <topology evidence="1">Multi-pass membrane protein</topology>
    </subcellularLocation>
</comment>
<dbReference type="FunCoup" id="A0A168QH91">
    <property type="interactions" value="93"/>
</dbReference>
<accession>A0A168QH91</accession>
<feature type="domain" description="Amino acid transporter transmembrane" evidence="8">
    <location>
        <begin position="377"/>
        <end position="549"/>
    </location>
</feature>
<dbReference type="GO" id="GO:0015179">
    <property type="term" value="F:L-amino acid transmembrane transporter activity"/>
    <property type="evidence" value="ECO:0007669"/>
    <property type="project" value="TreeGrafter"/>
</dbReference>
<protein>
    <recommendedName>
        <fullName evidence="8">Amino acid transporter transmembrane domain-containing protein</fullName>
    </recommendedName>
</protein>